<sequence>MKKTLILLAHPNMAESNVNKALIQSIQNEPNITVHDLYATYKTVEAIDVAKEQALLVQFDRIVFQFPLYWYSAPAMLKEWQDKVLSYGFAYGPEGSKLVGKESKIVLSTGSPEYAYQSGFYNNFTLSEYLRPLQSTILFTGMDFKGIFAAYGAMKLSAEALEKDVKTYQTVLKTDDWSSSLFKFLAS</sequence>
<reference evidence="4" key="1">
    <citation type="submission" date="2016-08" db="EMBL/GenBank/DDBJ databases">
        <title>Complete genome sequence of the organohalide-respiring Epsilonproteobacterium Sulfurospirillum halorespirans.</title>
        <authorList>
            <person name="Goris T."/>
            <person name="Zimmermann J."/>
            <person name="Schenz B."/>
            <person name="Lemos M."/>
            <person name="Hackermueller J."/>
            <person name="Diekert G."/>
        </authorList>
    </citation>
    <scope>NUCLEOTIDE SEQUENCE [LARGE SCALE GENOMIC DNA]</scope>
    <source>
        <strain>DSM 13726</strain>
        <strain evidence="4">PCE-M2</strain>
    </source>
</reference>
<dbReference type="PANTHER" id="PTHR47307">
    <property type="entry name" value="GLUTATHIONE-REGULATED POTASSIUM-EFFLUX SYSTEM ANCILLARY PROTEIN KEFG"/>
    <property type="match status" value="1"/>
</dbReference>
<dbReference type="InterPro" id="IPR029039">
    <property type="entry name" value="Flavoprotein-like_sf"/>
</dbReference>
<evidence type="ECO:0000259" key="2">
    <source>
        <dbReference type="Pfam" id="PF02525"/>
    </source>
</evidence>
<dbReference type="STRING" id="1193502.SHALO_2350"/>
<dbReference type="Gene3D" id="3.40.50.360">
    <property type="match status" value="1"/>
</dbReference>
<dbReference type="InterPro" id="IPR046980">
    <property type="entry name" value="KefG/KefF"/>
</dbReference>
<evidence type="ECO:0000313" key="3">
    <source>
        <dbReference type="EMBL" id="AOO66110.1"/>
    </source>
</evidence>
<evidence type="ECO:0000256" key="1">
    <source>
        <dbReference type="ARBA" id="ARBA00023002"/>
    </source>
</evidence>
<dbReference type="KEGG" id="shal:SHALO_2350"/>
<dbReference type="SUPFAM" id="SSF52218">
    <property type="entry name" value="Flavoproteins"/>
    <property type="match status" value="1"/>
</dbReference>
<dbReference type="RefSeq" id="WP_069478708.1">
    <property type="nucleotide sequence ID" value="NZ_CP017111.1"/>
</dbReference>
<proteinExistence type="predicted"/>
<accession>A0A1D7TMA3</accession>
<dbReference type="GO" id="GO:0003955">
    <property type="term" value="F:NAD(P)H dehydrogenase (quinone) activity"/>
    <property type="evidence" value="ECO:0007669"/>
    <property type="project" value="TreeGrafter"/>
</dbReference>
<dbReference type="GO" id="GO:0010181">
    <property type="term" value="F:FMN binding"/>
    <property type="evidence" value="ECO:0007669"/>
    <property type="project" value="TreeGrafter"/>
</dbReference>
<dbReference type="Proteomes" id="UP000094609">
    <property type="component" value="Chromosome"/>
</dbReference>
<organism evidence="3 4">
    <name type="scientific">Sulfurospirillum halorespirans DSM 13726</name>
    <dbReference type="NCBI Taxonomy" id="1193502"/>
    <lineage>
        <taxon>Bacteria</taxon>
        <taxon>Pseudomonadati</taxon>
        <taxon>Campylobacterota</taxon>
        <taxon>Epsilonproteobacteria</taxon>
        <taxon>Campylobacterales</taxon>
        <taxon>Sulfurospirillaceae</taxon>
        <taxon>Sulfurospirillum</taxon>
    </lineage>
</organism>
<dbReference type="AlphaFoldDB" id="A0A1D7TMA3"/>
<dbReference type="EMBL" id="CP017111">
    <property type="protein sequence ID" value="AOO66110.1"/>
    <property type="molecule type" value="Genomic_DNA"/>
</dbReference>
<dbReference type="GO" id="GO:0009055">
    <property type="term" value="F:electron transfer activity"/>
    <property type="evidence" value="ECO:0007669"/>
    <property type="project" value="TreeGrafter"/>
</dbReference>
<keyword evidence="1" id="KW-0560">Oxidoreductase</keyword>
<dbReference type="InterPro" id="IPR003680">
    <property type="entry name" value="Flavodoxin_fold"/>
</dbReference>
<dbReference type="PANTHER" id="PTHR47307:SF1">
    <property type="entry name" value="GLUTATHIONE-REGULATED POTASSIUM-EFFLUX SYSTEM ANCILLARY PROTEIN KEFG"/>
    <property type="match status" value="1"/>
</dbReference>
<gene>
    <name evidence="3" type="ORF">SHALO_2350</name>
</gene>
<feature type="domain" description="Flavodoxin-like fold" evidence="2">
    <location>
        <begin position="2"/>
        <end position="170"/>
    </location>
</feature>
<dbReference type="Pfam" id="PF02525">
    <property type="entry name" value="Flavodoxin_2"/>
    <property type="match status" value="1"/>
</dbReference>
<name>A0A1D7TMA3_9BACT</name>
<evidence type="ECO:0000313" key="4">
    <source>
        <dbReference type="Proteomes" id="UP000094609"/>
    </source>
</evidence>
<keyword evidence="4" id="KW-1185">Reference proteome</keyword>
<protein>
    <submittedName>
        <fullName evidence="3">Putative NAD(P)H oxidoreductase YrkL-like</fullName>
    </submittedName>
</protein>
<dbReference type="PATRIC" id="fig|1193502.14.peg.2381"/>